<name>G8LSF4_ACECE</name>
<feature type="domain" description="CDI immunity protein" evidence="1">
    <location>
        <begin position="20"/>
        <end position="92"/>
    </location>
</feature>
<dbReference type="HOGENOM" id="CLU_146549_1_0_9"/>
<dbReference type="Pfam" id="PF18624">
    <property type="entry name" value="CdiI_4"/>
    <property type="match status" value="1"/>
</dbReference>
<dbReference type="STRING" id="720554.Clocl_1633"/>
<reference evidence="3" key="1">
    <citation type="submission" date="2011-12" db="EMBL/GenBank/DDBJ databases">
        <title>Complete sequence of Clostridium clariflavum DSM 19732.</title>
        <authorList>
            <consortium name="US DOE Joint Genome Institute"/>
            <person name="Lucas S."/>
            <person name="Han J."/>
            <person name="Lapidus A."/>
            <person name="Cheng J.-F."/>
            <person name="Goodwin L."/>
            <person name="Pitluck S."/>
            <person name="Peters L."/>
            <person name="Teshima H."/>
            <person name="Detter J.C."/>
            <person name="Han C."/>
            <person name="Tapia R."/>
            <person name="Land M."/>
            <person name="Hauser L."/>
            <person name="Kyrpides N."/>
            <person name="Ivanova N."/>
            <person name="Pagani I."/>
            <person name="Kitzmiller T."/>
            <person name="Lynd L."/>
            <person name="Izquierdo J."/>
            <person name="Woyke T."/>
        </authorList>
    </citation>
    <scope>NUCLEOTIDE SEQUENCE [LARGE SCALE GENOMIC DNA]</scope>
    <source>
        <strain evidence="3">DSM 19732 / NBRC 101661 / EBR45</strain>
    </source>
</reference>
<accession>G8LSF4</accession>
<reference evidence="2 3" key="2">
    <citation type="journal article" date="2012" name="Stand. Genomic Sci.">
        <title>Complete Genome Sequence of Clostridium clariflavum DSM 19732.</title>
        <authorList>
            <person name="Izquierdo J.A."/>
            <person name="Goodwin L."/>
            <person name="Davenport K.W."/>
            <person name="Teshima H."/>
            <person name="Bruce D."/>
            <person name="Detter C."/>
            <person name="Tapia R."/>
            <person name="Han S."/>
            <person name="Land M."/>
            <person name="Hauser L."/>
            <person name="Jeffries C.D."/>
            <person name="Han J."/>
            <person name="Pitluck S."/>
            <person name="Nolan M."/>
            <person name="Chen A."/>
            <person name="Huntemann M."/>
            <person name="Mavromatis K."/>
            <person name="Mikhailova N."/>
            <person name="Liolios K."/>
            <person name="Woyke T."/>
            <person name="Lynd L.R."/>
        </authorList>
    </citation>
    <scope>NUCLEOTIDE SEQUENCE [LARGE SCALE GENOMIC DNA]</scope>
    <source>
        <strain evidence="3">DSM 19732 / NBRC 101661 / EBR45</strain>
    </source>
</reference>
<gene>
    <name evidence="2" type="ordered locus">Clocl_1633</name>
</gene>
<sequence>MVREENYYERQLLCFPRIVDFGIDYYSCSFASNWHPLEDGYFESGVQFVDSTGGNERKVIVDYATFYKFLKMACDDYLEDHPEEQNKVEEALKSIRDRYNI</sequence>
<dbReference type="EMBL" id="CP003065">
    <property type="protein sequence ID" value="AEV68258.1"/>
    <property type="molecule type" value="Genomic_DNA"/>
</dbReference>
<dbReference type="Proteomes" id="UP000005435">
    <property type="component" value="Chromosome"/>
</dbReference>
<dbReference type="eggNOG" id="ENOG5033DYB">
    <property type="taxonomic scope" value="Bacteria"/>
</dbReference>
<evidence type="ECO:0000313" key="3">
    <source>
        <dbReference type="Proteomes" id="UP000005435"/>
    </source>
</evidence>
<dbReference type="CDD" id="cd20688">
    <property type="entry name" value="CdiI_Ecoli_Nm-like"/>
    <property type="match status" value="1"/>
</dbReference>
<organism evidence="2 3">
    <name type="scientific">Acetivibrio clariflavus (strain DSM 19732 / NBRC 101661 / EBR45)</name>
    <name type="common">Clostridium clariflavum</name>
    <dbReference type="NCBI Taxonomy" id="720554"/>
    <lineage>
        <taxon>Bacteria</taxon>
        <taxon>Bacillati</taxon>
        <taxon>Bacillota</taxon>
        <taxon>Clostridia</taxon>
        <taxon>Eubacteriales</taxon>
        <taxon>Oscillospiraceae</taxon>
        <taxon>Acetivibrio</taxon>
    </lineage>
</organism>
<evidence type="ECO:0000313" key="2">
    <source>
        <dbReference type="EMBL" id="AEV68258.1"/>
    </source>
</evidence>
<dbReference type="InterPro" id="IPR041256">
    <property type="entry name" value="CdiI_4"/>
</dbReference>
<proteinExistence type="predicted"/>
<keyword evidence="3" id="KW-1185">Reference proteome</keyword>
<protein>
    <recommendedName>
        <fullName evidence="1">CDI immunity protein domain-containing protein</fullName>
    </recommendedName>
</protein>
<dbReference type="KEGG" id="ccl:Clocl_1633"/>
<evidence type="ECO:0000259" key="1">
    <source>
        <dbReference type="Pfam" id="PF18624"/>
    </source>
</evidence>
<dbReference type="AlphaFoldDB" id="G8LSF4"/>